<dbReference type="PANTHER" id="PTHR30244:SF34">
    <property type="entry name" value="DTDP-4-AMINO-4,6-DIDEOXYGALACTOSE TRANSAMINASE"/>
    <property type="match status" value="1"/>
</dbReference>
<organism evidence="1">
    <name type="scientific">marine sediment metagenome</name>
    <dbReference type="NCBI Taxonomy" id="412755"/>
    <lineage>
        <taxon>unclassified sequences</taxon>
        <taxon>metagenomes</taxon>
        <taxon>ecological metagenomes</taxon>
    </lineage>
</organism>
<dbReference type="GO" id="GO:0000271">
    <property type="term" value="P:polysaccharide biosynthetic process"/>
    <property type="evidence" value="ECO:0007669"/>
    <property type="project" value="TreeGrafter"/>
</dbReference>
<comment type="caution">
    <text evidence="1">The sequence shown here is derived from an EMBL/GenBank/DDBJ whole genome shotgun (WGS) entry which is preliminary data.</text>
</comment>
<dbReference type="GO" id="GO:0030170">
    <property type="term" value="F:pyridoxal phosphate binding"/>
    <property type="evidence" value="ECO:0007669"/>
    <property type="project" value="TreeGrafter"/>
</dbReference>
<dbReference type="InterPro" id="IPR015421">
    <property type="entry name" value="PyrdxlP-dep_Trfase_major"/>
</dbReference>
<dbReference type="Gene3D" id="3.40.640.10">
    <property type="entry name" value="Type I PLP-dependent aspartate aminotransferase-like (Major domain)"/>
    <property type="match status" value="1"/>
</dbReference>
<protein>
    <recommendedName>
        <fullName evidence="2">DegT/DnrJ/EryC1/StrS aminotransferase family protein</fullName>
    </recommendedName>
</protein>
<dbReference type="PANTHER" id="PTHR30244">
    <property type="entry name" value="TRANSAMINASE"/>
    <property type="match status" value="1"/>
</dbReference>
<dbReference type="InterPro" id="IPR000653">
    <property type="entry name" value="DegT/StrS_aminotransferase"/>
</dbReference>
<dbReference type="GO" id="GO:0008483">
    <property type="term" value="F:transaminase activity"/>
    <property type="evidence" value="ECO:0007669"/>
    <property type="project" value="TreeGrafter"/>
</dbReference>
<dbReference type="SUPFAM" id="SSF53383">
    <property type="entry name" value="PLP-dependent transferases"/>
    <property type="match status" value="1"/>
</dbReference>
<reference evidence="1" key="1">
    <citation type="journal article" date="2015" name="Nature">
        <title>Complex archaea that bridge the gap between prokaryotes and eukaryotes.</title>
        <authorList>
            <person name="Spang A."/>
            <person name="Saw J.H."/>
            <person name="Jorgensen S.L."/>
            <person name="Zaremba-Niedzwiedzka K."/>
            <person name="Martijn J."/>
            <person name="Lind A.E."/>
            <person name="van Eijk R."/>
            <person name="Schleper C."/>
            <person name="Guy L."/>
            <person name="Ettema T.J."/>
        </authorList>
    </citation>
    <scope>NUCLEOTIDE SEQUENCE</scope>
</reference>
<dbReference type="InterPro" id="IPR015424">
    <property type="entry name" value="PyrdxlP-dep_Trfase"/>
</dbReference>
<evidence type="ECO:0000313" key="1">
    <source>
        <dbReference type="EMBL" id="KKL93657.1"/>
    </source>
</evidence>
<evidence type="ECO:0008006" key="2">
    <source>
        <dbReference type="Google" id="ProtNLM"/>
    </source>
</evidence>
<dbReference type="AlphaFoldDB" id="A0A0F9J3B1"/>
<name>A0A0F9J3B1_9ZZZZ</name>
<sequence>MSEKIIPYHKPIDINFKLKNLHGYLSNFTYVSELEMRIQQLYDVENVIACSSGSIGLLITLQAFRELYDIKTAYTPSFAWFSTKWALEMTNLFFQFRDIEKTTWNFISTEWSDEELILPLHCFGNICEIDASFVIYDGAHALGSKIKEFGLATIMSLAPTKLITACEGGLILTNDDDLAGKVRLLRDKVSRMSELNAIWGLETLKHLDEILEWKRKLYNYYKKHLKGQFQEIPYNSNYATIGFLTDLKTPPEIEFKKYYFPLKLGLTNTNYVYGKIVCLPSWWGVDYEYITNRILEYNEVIK</sequence>
<accession>A0A0F9J3B1</accession>
<dbReference type="EMBL" id="LAZR01019128">
    <property type="protein sequence ID" value="KKL93657.1"/>
    <property type="molecule type" value="Genomic_DNA"/>
</dbReference>
<gene>
    <name evidence="1" type="ORF">LCGC14_1872520</name>
</gene>
<proteinExistence type="predicted"/>
<dbReference type="Pfam" id="PF01041">
    <property type="entry name" value="DegT_DnrJ_EryC1"/>
    <property type="match status" value="1"/>
</dbReference>